<proteinExistence type="predicted"/>
<sequence length="772" mass="87138">MTSKFNCHYQGEGCDLKPEEDSIFSTLGNDETFEEEPQPTSMKTGLRSHQKRALTFLLGREKGWDLCGSRRDIWRSYIDQFDRMRYQNTLSGYSQGERPPDFRGGILADDMGLGKTVTMLALIGLTLSLERCGCQATPTKTMQSPFTRGTLVVVPLSLLVVWEEQIKEHMSPEIRTLVYYGPDRTKNPYELSQYDIIITTYNVVCSEWKVGKRNPQRRKQKCLSFYTWHRIVLDEAHMIREKSTLNARAVCALHAVHRWCITGTPLQNRVADISSLLLFLRAYPYNDAKTFASDIIEPWRKGVDEKPLQRLQALMKILALHRPKSMIDLPPRIERVVEVKFDAMELKVYENARVGTIRVIDEAISKGSEVGSAYLSAFQRITDLRLICNHGMRYLALPKGKLSSRPEIEEMSVSGLEQEIEYLLDPSNQACRSCGTDISEELEDPNGVLLSQKDDAPGLCISCQNKRTETVSVTATAPFSPDFETAKATGVTHELPSKIKAVVRHVQAVPQNEKCVIFSYWTSTLNILEQGLDVAGIIYCRYDGRLRYSQRTDVLERFQKDASIKVILISITCGGQGLNLTAANHAILVEPQWNPMLEEQAISRVHRMRQQKAQAEAETDPLGLDPPKGYAEDRRRWKETATMYEFRFQVPNPSRHFKSAKIVLEFADARPGAHFTLDPVVHKIVPDGSFALNKAEKRSAVTKRFSGALGSGLDGLVEASLGFEWEVSAETTEEHYTSLSGIPGNERKDDFGEDNAAIWWLAEDLLKSVDVA</sequence>
<organism evidence="1 2">
    <name type="scientific">Lasiodiplodia mahajangana</name>
    <dbReference type="NCBI Taxonomy" id="1108764"/>
    <lineage>
        <taxon>Eukaryota</taxon>
        <taxon>Fungi</taxon>
        <taxon>Dikarya</taxon>
        <taxon>Ascomycota</taxon>
        <taxon>Pezizomycotina</taxon>
        <taxon>Dothideomycetes</taxon>
        <taxon>Dothideomycetes incertae sedis</taxon>
        <taxon>Botryosphaeriales</taxon>
        <taxon>Botryosphaeriaceae</taxon>
        <taxon>Lasiodiplodia</taxon>
    </lineage>
</organism>
<evidence type="ECO:0000313" key="1">
    <source>
        <dbReference type="EMBL" id="KAJ8131633.1"/>
    </source>
</evidence>
<name>A0ACC2JWQ1_9PEZI</name>
<protein>
    <submittedName>
        <fullName evidence="1">Uncharacterized protein</fullName>
    </submittedName>
</protein>
<dbReference type="EMBL" id="JAPUUL010000256">
    <property type="protein sequence ID" value="KAJ8131633.1"/>
    <property type="molecule type" value="Genomic_DNA"/>
</dbReference>
<dbReference type="Proteomes" id="UP001153332">
    <property type="component" value="Unassembled WGS sequence"/>
</dbReference>
<comment type="caution">
    <text evidence="1">The sequence shown here is derived from an EMBL/GenBank/DDBJ whole genome shotgun (WGS) entry which is preliminary data.</text>
</comment>
<gene>
    <name evidence="1" type="ORF">O1611_g1992</name>
</gene>
<reference evidence="1" key="1">
    <citation type="submission" date="2022-12" db="EMBL/GenBank/DDBJ databases">
        <title>Genome Sequence of Lasiodiplodia mahajangana.</title>
        <authorList>
            <person name="Buettner E."/>
        </authorList>
    </citation>
    <scope>NUCLEOTIDE SEQUENCE</scope>
    <source>
        <strain evidence="1">VT137</strain>
    </source>
</reference>
<keyword evidence="2" id="KW-1185">Reference proteome</keyword>
<accession>A0ACC2JWQ1</accession>
<evidence type="ECO:0000313" key="2">
    <source>
        <dbReference type="Proteomes" id="UP001153332"/>
    </source>
</evidence>